<evidence type="ECO:0000256" key="6">
    <source>
        <dbReference type="ARBA" id="ARBA00022692"/>
    </source>
</evidence>
<dbReference type="RefSeq" id="WP_202765781.1">
    <property type="nucleotide sequence ID" value="NZ_JAESWA010000004.1"/>
</dbReference>
<comment type="subcellular location">
    <subcellularLocation>
        <location evidence="1">Cell membrane</location>
        <topology evidence="1">Multi-pass membrane protein</topology>
    </subcellularLocation>
</comment>
<proteinExistence type="inferred from homology"/>
<feature type="transmembrane region" description="Helical" evidence="10">
    <location>
        <begin position="325"/>
        <end position="343"/>
    </location>
</feature>
<dbReference type="CDD" id="cd13143">
    <property type="entry name" value="MATE_MepA_like"/>
    <property type="match status" value="1"/>
</dbReference>
<keyword evidence="7 10" id="KW-1133">Transmembrane helix</keyword>
<evidence type="ECO:0000256" key="5">
    <source>
        <dbReference type="ARBA" id="ARBA00022475"/>
    </source>
</evidence>
<feature type="transmembrane region" description="Helical" evidence="10">
    <location>
        <begin position="175"/>
        <end position="193"/>
    </location>
</feature>
<evidence type="ECO:0000256" key="2">
    <source>
        <dbReference type="ARBA" id="ARBA00008417"/>
    </source>
</evidence>
<dbReference type="InterPro" id="IPR045070">
    <property type="entry name" value="MATE_MepA-like"/>
</dbReference>
<evidence type="ECO:0000256" key="1">
    <source>
        <dbReference type="ARBA" id="ARBA00004651"/>
    </source>
</evidence>
<keyword evidence="12" id="KW-1185">Reference proteome</keyword>
<evidence type="ECO:0000256" key="10">
    <source>
        <dbReference type="SAM" id="Phobius"/>
    </source>
</evidence>
<dbReference type="GO" id="GO:0042910">
    <property type="term" value="F:xenobiotic transmembrane transporter activity"/>
    <property type="evidence" value="ECO:0007669"/>
    <property type="project" value="InterPro"/>
</dbReference>
<reference evidence="11" key="1">
    <citation type="submission" date="2021-01" db="EMBL/GenBank/DDBJ databases">
        <title>Genome public.</title>
        <authorList>
            <person name="Liu C."/>
            <person name="Sun Q."/>
        </authorList>
    </citation>
    <scope>NUCLEOTIDE SEQUENCE</scope>
    <source>
        <strain evidence="11">YIM B02565</strain>
    </source>
</reference>
<feature type="transmembrane region" description="Helical" evidence="10">
    <location>
        <begin position="420"/>
        <end position="441"/>
    </location>
</feature>
<dbReference type="InterPro" id="IPR051327">
    <property type="entry name" value="MATE_MepA_subfamily"/>
</dbReference>
<feature type="transmembrane region" description="Helical" evidence="10">
    <location>
        <begin position="393"/>
        <end position="414"/>
    </location>
</feature>
<dbReference type="GO" id="GO:0005886">
    <property type="term" value="C:plasma membrane"/>
    <property type="evidence" value="ECO:0007669"/>
    <property type="project" value="UniProtKB-SubCell"/>
</dbReference>
<dbReference type="AlphaFoldDB" id="A0A937FBS9"/>
<evidence type="ECO:0000256" key="8">
    <source>
        <dbReference type="ARBA" id="ARBA00023136"/>
    </source>
</evidence>
<gene>
    <name evidence="11" type="ORF">JK634_01040</name>
</gene>
<comment type="caution">
    <text evidence="11">The sequence shown here is derived from an EMBL/GenBank/DDBJ whole genome shotgun (WGS) entry which is preliminary data.</text>
</comment>
<feature type="transmembrane region" description="Helical" evidence="10">
    <location>
        <begin position="99"/>
        <end position="122"/>
    </location>
</feature>
<feature type="transmembrane region" description="Helical" evidence="10">
    <location>
        <begin position="199"/>
        <end position="219"/>
    </location>
</feature>
<dbReference type="GO" id="GO:0015297">
    <property type="term" value="F:antiporter activity"/>
    <property type="evidence" value="ECO:0007669"/>
    <property type="project" value="InterPro"/>
</dbReference>
<dbReference type="InterPro" id="IPR048279">
    <property type="entry name" value="MdtK-like"/>
</dbReference>
<accession>A0A937FBS9</accession>
<feature type="transmembrane region" description="Helical" evidence="10">
    <location>
        <begin position="54"/>
        <end position="78"/>
    </location>
</feature>
<dbReference type="InterPro" id="IPR002528">
    <property type="entry name" value="MATE_fam"/>
</dbReference>
<evidence type="ECO:0000256" key="4">
    <source>
        <dbReference type="ARBA" id="ARBA00022448"/>
    </source>
</evidence>
<evidence type="ECO:0000256" key="3">
    <source>
        <dbReference type="ARBA" id="ARBA00022106"/>
    </source>
</evidence>
<name>A0A937FBS9_9CLOT</name>
<evidence type="ECO:0000256" key="9">
    <source>
        <dbReference type="ARBA" id="ARBA00023251"/>
    </source>
</evidence>
<protein>
    <recommendedName>
        <fullName evidence="3">Multidrug export protein MepA</fullName>
    </recommendedName>
</protein>
<feature type="transmembrane region" description="Helical" evidence="10">
    <location>
        <begin position="355"/>
        <end position="381"/>
    </location>
</feature>
<dbReference type="Proteomes" id="UP000623681">
    <property type="component" value="Unassembled WGS sequence"/>
</dbReference>
<keyword evidence="8 10" id="KW-0472">Membrane</keyword>
<keyword evidence="4" id="KW-0813">Transport</keyword>
<dbReference type="Pfam" id="PF01554">
    <property type="entry name" value="MatE"/>
    <property type="match status" value="2"/>
</dbReference>
<dbReference type="PANTHER" id="PTHR43823">
    <property type="entry name" value="SPORULATION PROTEIN YKVU"/>
    <property type="match status" value="1"/>
</dbReference>
<feature type="transmembrane region" description="Helical" evidence="10">
    <location>
        <begin position="21"/>
        <end position="42"/>
    </location>
</feature>
<comment type="similarity">
    <text evidence="2">Belongs to the multi antimicrobial extrusion (MATE) (TC 2.A.66.1) family. MepA subfamily.</text>
</comment>
<evidence type="ECO:0000256" key="7">
    <source>
        <dbReference type="ARBA" id="ARBA00022989"/>
    </source>
</evidence>
<feature type="transmembrane region" description="Helical" evidence="10">
    <location>
        <begin position="277"/>
        <end position="305"/>
    </location>
</feature>
<dbReference type="PIRSF" id="PIRSF006603">
    <property type="entry name" value="DinF"/>
    <property type="match status" value="1"/>
</dbReference>
<keyword evidence="9" id="KW-0046">Antibiotic resistance</keyword>
<dbReference type="NCBIfam" id="TIGR00797">
    <property type="entry name" value="matE"/>
    <property type="match status" value="1"/>
</dbReference>
<dbReference type="PANTHER" id="PTHR43823:SF3">
    <property type="entry name" value="MULTIDRUG EXPORT PROTEIN MEPA"/>
    <property type="match status" value="1"/>
</dbReference>
<sequence length="455" mass="49915">MENINEKSDQFYLEKAPMSKAIMHLSIPMMLGMSIGAIYNIINAFFIGLTHDSIMLSAITFGLPIMTLLMALGSIWGVGGGTYISRLFGAKETEKIKNVSAFVLYGSMIFGVAVALLCMIFINQITSFVGADVKAFSATKNYISFLFLATPFLVANFTLEQIVRGEGAAKESMNGIIIGTIANLIFDVLLILVLNLNVIGAALAFAISNLCSLIYYIWYLQTKSPNIDLSFKYFSFDKKIMKEVFSIGISDFLMTSFLIVTSLLLNNFAVQYGDNVIAAFGVSLRIVQLPEFLCMGLFMGITPLIGYSYGAKNKERLESAMKQTAIAIALIVGVFSSAVYIFRKDVFSLFASDKSLVGIGIYILSVMLISTLFNGFTGLITSYFQATGKAKKALVMSISQGTLFIPTIIIANSLLGLHGIIFSMTIAEFITFLLGILLYFYKKDQEADFNLVVQE</sequence>
<feature type="transmembrane region" description="Helical" evidence="10">
    <location>
        <begin position="240"/>
        <end position="265"/>
    </location>
</feature>
<dbReference type="EMBL" id="JAESWA010000004">
    <property type="protein sequence ID" value="MBL4930398.1"/>
    <property type="molecule type" value="Genomic_DNA"/>
</dbReference>
<dbReference type="GO" id="GO:0046677">
    <property type="term" value="P:response to antibiotic"/>
    <property type="evidence" value="ECO:0007669"/>
    <property type="project" value="UniProtKB-KW"/>
</dbReference>
<organism evidence="11 12">
    <name type="scientific">Clostridium paridis</name>
    <dbReference type="NCBI Taxonomy" id="2803863"/>
    <lineage>
        <taxon>Bacteria</taxon>
        <taxon>Bacillati</taxon>
        <taxon>Bacillota</taxon>
        <taxon>Clostridia</taxon>
        <taxon>Eubacteriales</taxon>
        <taxon>Clostridiaceae</taxon>
        <taxon>Clostridium</taxon>
    </lineage>
</organism>
<keyword evidence="5" id="KW-1003">Cell membrane</keyword>
<evidence type="ECO:0000313" key="12">
    <source>
        <dbReference type="Proteomes" id="UP000623681"/>
    </source>
</evidence>
<keyword evidence="6 10" id="KW-0812">Transmembrane</keyword>
<evidence type="ECO:0000313" key="11">
    <source>
        <dbReference type="EMBL" id="MBL4930398.1"/>
    </source>
</evidence>
<feature type="transmembrane region" description="Helical" evidence="10">
    <location>
        <begin position="142"/>
        <end position="163"/>
    </location>
</feature>